<evidence type="ECO:0000256" key="1">
    <source>
        <dbReference type="ARBA" id="ARBA00023277"/>
    </source>
</evidence>
<organism evidence="3 4">
    <name type="scientific">Sedimentisphaera salicampi</name>
    <dbReference type="NCBI Taxonomy" id="1941349"/>
    <lineage>
        <taxon>Bacteria</taxon>
        <taxon>Pseudomonadati</taxon>
        <taxon>Planctomycetota</taxon>
        <taxon>Phycisphaerae</taxon>
        <taxon>Sedimentisphaerales</taxon>
        <taxon>Sedimentisphaeraceae</taxon>
        <taxon>Sedimentisphaera</taxon>
    </lineage>
</organism>
<dbReference type="EMBL" id="CP021023">
    <property type="protein sequence ID" value="ARN56901.1"/>
    <property type="molecule type" value="Genomic_DNA"/>
</dbReference>
<dbReference type="InterPro" id="IPR017853">
    <property type="entry name" value="GH"/>
</dbReference>
<proteinExistence type="predicted"/>
<dbReference type="Pfam" id="PF05691">
    <property type="entry name" value="Raffinose_syn"/>
    <property type="match status" value="2"/>
</dbReference>
<reference evidence="4" key="1">
    <citation type="submission" date="2017-04" db="EMBL/GenBank/DDBJ databases">
        <title>Comparative genomics and description of representatives of a novel lineage of planctomycetes thriving in anoxic sediments.</title>
        <authorList>
            <person name="Spring S."/>
            <person name="Bunk B."/>
            <person name="Sproer C."/>
        </authorList>
    </citation>
    <scope>NUCLEOTIDE SEQUENCE [LARGE SCALE GENOMIC DNA]</scope>
    <source>
        <strain evidence="4">ST-PulAB-D4</strain>
    </source>
</reference>
<protein>
    <submittedName>
        <fullName evidence="3">Alpha-galactosidase</fullName>
    </submittedName>
</protein>
<evidence type="ECO:0000256" key="2">
    <source>
        <dbReference type="SAM" id="SignalP"/>
    </source>
</evidence>
<name>A0A1W6LMB5_9BACT</name>
<dbReference type="InterPro" id="IPR008811">
    <property type="entry name" value="Glycosyl_hydrolases_36"/>
</dbReference>
<dbReference type="Proteomes" id="UP000193334">
    <property type="component" value="Chromosome"/>
</dbReference>
<dbReference type="KEGG" id="pbp:STSP1_01294"/>
<evidence type="ECO:0000313" key="3">
    <source>
        <dbReference type="EMBL" id="ARN56901.1"/>
    </source>
</evidence>
<sequence length="704" mass="78514" precursor="true">MFNRNSMGKISLLLILLVSTMAAKADALDAKALKGSGLKILQGFSETPENGILKSFEVSLPPVESVVYFSTDGRNRLLGAANRIFPWAAKGLEEIISSDFDPDPTTRQPSRNGLQVLFQLKSGRYLLLQGLAGAETMSYFQIHDSGKFTINLATFGKARVSGDIPLLAWAEASSPVEVFNDAWKKILNCRKFEDRVAPRYQKNYPEPFKYLGWCSWEQYRREISSELLVGAMEKIESSPVPVRWVLVDDGHQHQSGSGMRTSQMLSFQANPETFPEGFAPLMEERSDKIKWTGIWHTMNGLWQGLSPDHQLEELDPHLISIHQKRGNEDFTVMMPKDDPGSSQKFYNALIGSAKEHGFDFVKIDNQNRQVGYYKGRKNAVEAVAENAQSLEKACKKFTDGLINCFCVDLISVMNTKYSAVSRVSVDYLLNHEDKAKSHLLQSYQNTLWVGQAVWPDHDMFHSCDPVSGRMMAVSKAVAGAPIYLSDAPKDFVPELIEPLCWENGKLLRPLAPAIPLPDSVMLSALSTPQAYRVIAPLPNGAASIIAYNLANPTPDSPVKAAVRESDYKSASSFIQPAVPSWEIPEEGLAYYDWYKQTGGKLGTKYEFELDGFSDRFVQLSPIKEGWAVIGRPDKYLSAAAVESAEYKSKTLTVKFVKSGPLVVYNKRPVECSEAKKITDMGGGLWRLEFPKNNKGMEVMIQIRN</sequence>
<dbReference type="PANTHER" id="PTHR31268:SF32">
    <property type="entry name" value="GALACTINOL--SUCROSE GALACTOSYLTRANSFERASE 2-RELATED"/>
    <property type="match status" value="1"/>
</dbReference>
<accession>A0A1W6LMB5</accession>
<evidence type="ECO:0000313" key="4">
    <source>
        <dbReference type="Proteomes" id="UP000193334"/>
    </source>
</evidence>
<dbReference type="STRING" id="1941349.STSP1_01294"/>
<feature type="signal peptide" evidence="2">
    <location>
        <begin position="1"/>
        <end position="25"/>
    </location>
</feature>
<gene>
    <name evidence="3" type="ORF">STSP1_01294</name>
</gene>
<keyword evidence="1" id="KW-0119">Carbohydrate metabolism</keyword>
<dbReference type="Gene3D" id="3.20.20.70">
    <property type="entry name" value="Aldolase class I"/>
    <property type="match status" value="1"/>
</dbReference>
<dbReference type="SUPFAM" id="SSF51445">
    <property type="entry name" value="(Trans)glycosidases"/>
    <property type="match status" value="1"/>
</dbReference>
<dbReference type="PANTHER" id="PTHR31268">
    <property type="match status" value="1"/>
</dbReference>
<keyword evidence="4" id="KW-1185">Reference proteome</keyword>
<keyword evidence="2" id="KW-0732">Signal</keyword>
<feature type="chain" id="PRO_5012687234" evidence="2">
    <location>
        <begin position="26"/>
        <end position="704"/>
    </location>
</feature>
<dbReference type="InterPro" id="IPR013785">
    <property type="entry name" value="Aldolase_TIM"/>
</dbReference>
<dbReference type="RefSeq" id="WP_085755578.1">
    <property type="nucleotide sequence ID" value="NZ_CP021023.1"/>
</dbReference>
<dbReference type="AlphaFoldDB" id="A0A1W6LMB5"/>